<dbReference type="Gramene" id="PHT72422">
    <property type="protein sequence ID" value="PHT72422"/>
    <property type="gene ID" value="T459_23207"/>
</dbReference>
<keyword evidence="5" id="KW-0479">Metal-binding</keyword>
<evidence type="ECO:0000256" key="1">
    <source>
        <dbReference type="ARBA" id="ARBA00004370"/>
    </source>
</evidence>
<dbReference type="GO" id="GO:0005506">
    <property type="term" value="F:iron ion binding"/>
    <property type="evidence" value="ECO:0007669"/>
    <property type="project" value="InterPro"/>
</dbReference>
<dbReference type="GO" id="GO:0016020">
    <property type="term" value="C:membrane"/>
    <property type="evidence" value="ECO:0007669"/>
    <property type="project" value="UniProtKB-SubCell"/>
</dbReference>
<evidence type="ECO:0000313" key="11">
    <source>
        <dbReference type="EMBL" id="PHT72422.1"/>
    </source>
</evidence>
<keyword evidence="6" id="KW-1133">Transmembrane helix</keyword>
<dbReference type="Proteomes" id="UP000222542">
    <property type="component" value="Unassembled WGS sequence"/>
</dbReference>
<reference evidence="11 12" key="2">
    <citation type="journal article" date="2017" name="Genome Biol.">
        <title>New reference genome sequences of hot pepper reveal the massive evolution of plant disease-resistance genes by retroduplication.</title>
        <authorList>
            <person name="Kim S."/>
            <person name="Park J."/>
            <person name="Yeom S.I."/>
            <person name="Kim Y.M."/>
            <person name="Seo E."/>
            <person name="Kim K.T."/>
            <person name="Kim M.S."/>
            <person name="Lee J.M."/>
            <person name="Cheong K."/>
            <person name="Shin H.S."/>
            <person name="Kim S.B."/>
            <person name="Han K."/>
            <person name="Lee J."/>
            <person name="Park M."/>
            <person name="Lee H.A."/>
            <person name="Lee H.Y."/>
            <person name="Lee Y."/>
            <person name="Oh S."/>
            <person name="Lee J.H."/>
            <person name="Choi E."/>
            <person name="Choi E."/>
            <person name="Lee S.E."/>
            <person name="Jeon J."/>
            <person name="Kim H."/>
            <person name="Choi G."/>
            <person name="Song H."/>
            <person name="Lee J."/>
            <person name="Lee S.C."/>
            <person name="Kwon J.K."/>
            <person name="Lee H.Y."/>
            <person name="Koo N."/>
            <person name="Hong Y."/>
            <person name="Kim R.W."/>
            <person name="Kang W.H."/>
            <person name="Huh J.H."/>
            <person name="Kang B.C."/>
            <person name="Yang T.J."/>
            <person name="Lee Y.H."/>
            <person name="Bennetzen J.L."/>
            <person name="Choi D."/>
        </authorList>
    </citation>
    <scope>NUCLEOTIDE SEQUENCE [LARGE SCALE GENOMIC DNA]</scope>
    <source>
        <strain evidence="12">cv. CM334</strain>
    </source>
</reference>
<proteinExistence type="inferred from homology"/>
<keyword evidence="8" id="KW-0408">Iron</keyword>
<comment type="caution">
    <text evidence="11">The sequence shown here is derived from an EMBL/GenBank/DDBJ whole genome shotgun (WGS) entry which is preliminary data.</text>
</comment>
<evidence type="ECO:0000256" key="10">
    <source>
        <dbReference type="ARBA" id="ARBA00023136"/>
    </source>
</evidence>
<dbReference type="PANTHER" id="PTHR47950">
    <property type="entry name" value="CYTOCHROME P450, FAMILY 76, SUBFAMILY C, POLYPEPTIDE 5-RELATED"/>
    <property type="match status" value="1"/>
</dbReference>
<evidence type="ECO:0000256" key="7">
    <source>
        <dbReference type="ARBA" id="ARBA00023002"/>
    </source>
</evidence>
<dbReference type="GO" id="GO:0004497">
    <property type="term" value="F:monooxygenase activity"/>
    <property type="evidence" value="ECO:0007669"/>
    <property type="project" value="UniProtKB-KW"/>
</dbReference>
<keyword evidence="12" id="KW-1185">Reference proteome</keyword>
<evidence type="ECO:0000256" key="3">
    <source>
        <dbReference type="ARBA" id="ARBA00022617"/>
    </source>
</evidence>
<evidence type="ECO:0000256" key="8">
    <source>
        <dbReference type="ARBA" id="ARBA00023004"/>
    </source>
</evidence>
<reference evidence="11 12" key="1">
    <citation type="journal article" date="2014" name="Nat. Genet.">
        <title>Genome sequence of the hot pepper provides insights into the evolution of pungency in Capsicum species.</title>
        <authorList>
            <person name="Kim S."/>
            <person name="Park M."/>
            <person name="Yeom S.I."/>
            <person name="Kim Y.M."/>
            <person name="Lee J.M."/>
            <person name="Lee H.A."/>
            <person name="Seo E."/>
            <person name="Choi J."/>
            <person name="Cheong K."/>
            <person name="Kim K.T."/>
            <person name="Jung K."/>
            <person name="Lee G.W."/>
            <person name="Oh S.K."/>
            <person name="Bae C."/>
            <person name="Kim S.B."/>
            <person name="Lee H.Y."/>
            <person name="Kim S.Y."/>
            <person name="Kim M.S."/>
            <person name="Kang B.C."/>
            <person name="Jo Y.D."/>
            <person name="Yang H.B."/>
            <person name="Jeong H.J."/>
            <person name="Kang W.H."/>
            <person name="Kwon J.K."/>
            <person name="Shin C."/>
            <person name="Lim J.Y."/>
            <person name="Park J.H."/>
            <person name="Huh J.H."/>
            <person name="Kim J.S."/>
            <person name="Kim B.D."/>
            <person name="Cohen O."/>
            <person name="Paran I."/>
            <person name="Suh M.C."/>
            <person name="Lee S.B."/>
            <person name="Kim Y.K."/>
            <person name="Shin Y."/>
            <person name="Noh S.J."/>
            <person name="Park J."/>
            <person name="Seo Y.S."/>
            <person name="Kwon S.Y."/>
            <person name="Kim H.A."/>
            <person name="Park J.M."/>
            <person name="Kim H.J."/>
            <person name="Choi S.B."/>
            <person name="Bosland P.W."/>
            <person name="Reeves G."/>
            <person name="Jo S.H."/>
            <person name="Lee B.W."/>
            <person name="Cho H.T."/>
            <person name="Choi H.S."/>
            <person name="Lee M.S."/>
            <person name="Yu Y."/>
            <person name="Do Choi Y."/>
            <person name="Park B.S."/>
            <person name="van Deynze A."/>
            <person name="Ashrafi H."/>
            <person name="Hill T."/>
            <person name="Kim W.T."/>
            <person name="Pai H.S."/>
            <person name="Ahn H.K."/>
            <person name="Yeam I."/>
            <person name="Giovannoni J.J."/>
            <person name="Rose J.K."/>
            <person name="Sorensen I."/>
            <person name="Lee S.J."/>
            <person name="Kim R.W."/>
            <person name="Choi I.Y."/>
            <person name="Choi B.S."/>
            <person name="Lim J.S."/>
            <person name="Lee Y.H."/>
            <person name="Choi D."/>
        </authorList>
    </citation>
    <scope>NUCLEOTIDE SEQUENCE [LARGE SCALE GENOMIC DNA]</scope>
    <source>
        <strain evidence="12">cv. CM334</strain>
    </source>
</reference>
<keyword evidence="10" id="KW-0472">Membrane</keyword>
<name>A0A2G2YRQ0_CAPAN</name>
<dbReference type="Pfam" id="PF00067">
    <property type="entry name" value="p450"/>
    <property type="match status" value="1"/>
</dbReference>
<dbReference type="InterPro" id="IPR001128">
    <property type="entry name" value="Cyt_P450"/>
</dbReference>
<evidence type="ECO:0000313" key="12">
    <source>
        <dbReference type="Proteomes" id="UP000222542"/>
    </source>
</evidence>
<evidence type="ECO:0000256" key="9">
    <source>
        <dbReference type="ARBA" id="ARBA00023033"/>
    </source>
</evidence>
<comment type="subcellular location">
    <subcellularLocation>
        <location evidence="1">Membrane</location>
    </subcellularLocation>
</comment>
<comment type="similarity">
    <text evidence="2">Belongs to the cytochrome P450 family.</text>
</comment>
<dbReference type="InterPro" id="IPR036396">
    <property type="entry name" value="Cyt_P450_sf"/>
</dbReference>
<keyword evidence="7" id="KW-0560">Oxidoreductase</keyword>
<sequence>MDWALAQLFVQPILTRPTSAEPTHSPPLEKTKAELAQVVRQKKVIKEAELVRLPYLHCILKEALRIHPPVAFLSRKVEQDFELCGYFIPKGSEVIVNILSIGWDPAF</sequence>
<dbReference type="EMBL" id="AYRZ02000009">
    <property type="protein sequence ID" value="PHT72422.1"/>
    <property type="molecule type" value="Genomic_DNA"/>
</dbReference>
<dbReference type="GO" id="GO:0020037">
    <property type="term" value="F:heme binding"/>
    <property type="evidence" value="ECO:0007669"/>
    <property type="project" value="InterPro"/>
</dbReference>
<keyword evidence="9" id="KW-0503">Monooxygenase</keyword>
<dbReference type="AlphaFoldDB" id="A0A2G2YRQ0"/>
<dbReference type="PANTHER" id="PTHR47950:SF4">
    <property type="entry name" value="GERANIOL 8-HYDROXYLASE-LIKE"/>
    <property type="match status" value="1"/>
</dbReference>
<dbReference type="SUPFAM" id="SSF48264">
    <property type="entry name" value="Cytochrome P450"/>
    <property type="match status" value="1"/>
</dbReference>
<gene>
    <name evidence="11" type="ORF">T459_23207</name>
</gene>
<keyword evidence="4" id="KW-0812">Transmembrane</keyword>
<dbReference type="Gene3D" id="1.10.630.10">
    <property type="entry name" value="Cytochrome P450"/>
    <property type="match status" value="1"/>
</dbReference>
<evidence type="ECO:0000256" key="4">
    <source>
        <dbReference type="ARBA" id="ARBA00022692"/>
    </source>
</evidence>
<dbReference type="GO" id="GO:0016705">
    <property type="term" value="F:oxidoreductase activity, acting on paired donors, with incorporation or reduction of molecular oxygen"/>
    <property type="evidence" value="ECO:0007669"/>
    <property type="project" value="InterPro"/>
</dbReference>
<evidence type="ECO:0000256" key="6">
    <source>
        <dbReference type="ARBA" id="ARBA00022989"/>
    </source>
</evidence>
<organism evidence="11 12">
    <name type="scientific">Capsicum annuum</name>
    <name type="common">Capsicum pepper</name>
    <dbReference type="NCBI Taxonomy" id="4072"/>
    <lineage>
        <taxon>Eukaryota</taxon>
        <taxon>Viridiplantae</taxon>
        <taxon>Streptophyta</taxon>
        <taxon>Embryophyta</taxon>
        <taxon>Tracheophyta</taxon>
        <taxon>Spermatophyta</taxon>
        <taxon>Magnoliopsida</taxon>
        <taxon>eudicotyledons</taxon>
        <taxon>Gunneridae</taxon>
        <taxon>Pentapetalae</taxon>
        <taxon>asterids</taxon>
        <taxon>lamiids</taxon>
        <taxon>Solanales</taxon>
        <taxon>Solanaceae</taxon>
        <taxon>Solanoideae</taxon>
        <taxon>Capsiceae</taxon>
        <taxon>Capsicum</taxon>
    </lineage>
</organism>
<evidence type="ECO:0000256" key="2">
    <source>
        <dbReference type="ARBA" id="ARBA00010617"/>
    </source>
</evidence>
<keyword evidence="3" id="KW-0349">Heme</keyword>
<evidence type="ECO:0000256" key="5">
    <source>
        <dbReference type="ARBA" id="ARBA00022723"/>
    </source>
</evidence>
<protein>
    <submittedName>
        <fullName evidence="11">Uncharacterized protein</fullName>
    </submittedName>
</protein>
<accession>A0A2G2YRQ0</accession>